<sequence>LLHRHRTLLTFVSSKAFMYCLHRAGKGGEEGGWGEGRK</sequence>
<protein>
    <submittedName>
        <fullName evidence="1">Uncharacterized protein</fullName>
    </submittedName>
</protein>
<evidence type="ECO:0000313" key="1">
    <source>
        <dbReference type="WBParaSite" id="HPLM_0000986201-mRNA-1"/>
    </source>
</evidence>
<proteinExistence type="predicted"/>
<dbReference type="AlphaFoldDB" id="A0A0N4WGD7"/>
<dbReference type="WBParaSite" id="HPLM_0000986201-mRNA-1">
    <property type="protein sequence ID" value="HPLM_0000986201-mRNA-1"/>
    <property type="gene ID" value="HPLM_0000986201"/>
</dbReference>
<name>A0A0N4WGD7_HAEPC</name>
<reference evidence="1" key="1">
    <citation type="submission" date="2017-02" db="UniProtKB">
        <authorList>
            <consortium name="WormBaseParasite"/>
        </authorList>
    </citation>
    <scope>IDENTIFICATION</scope>
</reference>
<organism evidence="1">
    <name type="scientific">Haemonchus placei</name>
    <name type="common">Barber's pole worm</name>
    <dbReference type="NCBI Taxonomy" id="6290"/>
    <lineage>
        <taxon>Eukaryota</taxon>
        <taxon>Metazoa</taxon>
        <taxon>Ecdysozoa</taxon>
        <taxon>Nematoda</taxon>
        <taxon>Chromadorea</taxon>
        <taxon>Rhabditida</taxon>
        <taxon>Rhabditina</taxon>
        <taxon>Rhabditomorpha</taxon>
        <taxon>Strongyloidea</taxon>
        <taxon>Trichostrongylidae</taxon>
        <taxon>Haemonchus</taxon>
    </lineage>
</organism>
<accession>A0A0N4WGD7</accession>